<dbReference type="Pfam" id="PF22602">
    <property type="entry name" value="NXF_NTF2"/>
    <property type="match status" value="1"/>
</dbReference>
<dbReference type="SMART" id="SM00804">
    <property type="entry name" value="TAP_C"/>
    <property type="match status" value="1"/>
</dbReference>
<evidence type="ECO:0008006" key="13">
    <source>
        <dbReference type="Google" id="ProtNLM"/>
    </source>
</evidence>
<dbReference type="InterPro" id="IPR015245">
    <property type="entry name" value="Tap_RNA-bd"/>
</dbReference>
<accession>A0ABD0YL86</accession>
<dbReference type="InterPro" id="IPR032675">
    <property type="entry name" value="LRR_dom_sf"/>
</dbReference>
<dbReference type="PROSITE" id="PS51281">
    <property type="entry name" value="TAP_C"/>
    <property type="match status" value="1"/>
</dbReference>
<comment type="subcellular location">
    <subcellularLocation>
        <location evidence="1">Nucleus</location>
        <location evidence="1">Nucleoplasm</location>
    </subcellularLocation>
</comment>
<evidence type="ECO:0000313" key="11">
    <source>
        <dbReference type="EMBL" id="KAL1131964.1"/>
    </source>
</evidence>
<dbReference type="GO" id="GO:0005654">
    <property type="term" value="C:nucleoplasm"/>
    <property type="evidence" value="ECO:0007669"/>
    <property type="project" value="UniProtKB-SubCell"/>
</dbReference>
<proteinExistence type="inferred from homology"/>
<evidence type="ECO:0000256" key="3">
    <source>
        <dbReference type="ARBA" id="ARBA00022448"/>
    </source>
</evidence>
<dbReference type="InterPro" id="IPR009060">
    <property type="entry name" value="UBA-like_sf"/>
</dbReference>
<dbReference type="InterPro" id="IPR012677">
    <property type="entry name" value="Nucleotide-bd_a/b_plait_sf"/>
</dbReference>
<dbReference type="Gene3D" id="3.80.10.10">
    <property type="entry name" value="Ribonuclease Inhibitor"/>
    <property type="match status" value="1"/>
</dbReference>
<dbReference type="PROSITE" id="PS51450">
    <property type="entry name" value="LRR"/>
    <property type="match status" value="1"/>
</dbReference>
<dbReference type="InterPro" id="IPR035979">
    <property type="entry name" value="RBD_domain_sf"/>
</dbReference>
<evidence type="ECO:0000256" key="5">
    <source>
        <dbReference type="ARBA" id="ARBA00022737"/>
    </source>
</evidence>
<gene>
    <name evidence="11" type="ORF">AAG570_011575</name>
</gene>
<dbReference type="CDD" id="cd14342">
    <property type="entry name" value="UBA_TAP-C"/>
    <property type="match status" value="1"/>
</dbReference>
<dbReference type="SUPFAM" id="SSF54928">
    <property type="entry name" value="RNA-binding domain, RBD"/>
    <property type="match status" value="1"/>
</dbReference>
<dbReference type="PANTHER" id="PTHR10662:SF22">
    <property type="entry name" value="NUCLEAR RNA EXPORT FACTOR 1"/>
    <property type="match status" value="1"/>
</dbReference>
<dbReference type="SUPFAM" id="SSF46934">
    <property type="entry name" value="UBA-like"/>
    <property type="match status" value="1"/>
</dbReference>
<keyword evidence="12" id="KW-1185">Reference proteome</keyword>
<dbReference type="FunFam" id="3.80.10.10:FF:000384">
    <property type="entry name" value="Nuclear RNA export factor 1"/>
    <property type="match status" value="1"/>
</dbReference>
<dbReference type="EMBL" id="JBFDAA010000006">
    <property type="protein sequence ID" value="KAL1131964.1"/>
    <property type="molecule type" value="Genomic_DNA"/>
</dbReference>
<keyword evidence="3" id="KW-0813">Transport</keyword>
<evidence type="ECO:0000256" key="1">
    <source>
        <dbReference type="ARBA" id="ARBA00004642"/>
    </source>
</evidence>
<evidence type="ECO:0000259" key="10">
    <source>
        <dbReference type="PROSITE" id="PS51281"/>
    </source>
</evidence>
<dbReference type="InterPro" id="IPR005637">
    <property type="entry name" value="TAP_C_dom"/>
</dbReference>
<feature type="domain" description="NTF2" evidence="9">
    <location>
        <begin position="263"/>
        <end position="408"/>
    </location>
</feature>
<dbReference type="Gene3D" id="3.10.450.50">
    <property type="match status" value="1"/>
</dbReference>
<feature type="domain" description="TAP-C" evidence="10">
    <location>
        <begin position="465"/>
        <end position="519"/>
    </location>
</feature>
<dbReference type="InterPro" id="IPR030217">
    <property type="entry name" value="NXF_fam"/>
</dbReference>
<dbReference type="Pfam" id="PF09162">
    <property type="entry name" value="Tap-RNA_bind"/>
    <property type="match status" value="1"/>
</dbReference>
<dbReference type="AlphaFoldDB" id="A0ABD0YL86"/>
<evidence type="ECO:0000313" key="12">
    <source>
        <dbReference type="Proteomes" id="UP001558652"/>
    </source>
</evidence>
<dbReference type="SUPFAM" id="SSF54427">
    <property type="entry name" value="NTF2-like"/>
    <property type="match status" value="1"/>
</dbReference>
<reference evidence="11 12" key="1">
    <citation type="submission" date="2024-07" db="EMBL/GenBank/DDBJ databases">
        <title>Chromosome-level genome assembly of the water stick insect Ranatra chinensis (Heteroptera: Nepidae).</title>
        <authorList>
            <person name="Liu X."/>
        </authorList>
    </citation>
    <scope>NUCLEOTIDE SEQUENCE [LARGE SCALE GENOMIC DNA]</scope>
    <source>
        <strain evidence="11">Cailab_2021Rc</strain>
        <tissue evidence="11">Muscle</tissue>
    </source>
</reference>
<dbReference type="Gene3D" id="3.30.70.330">
    <property type="match status" value="1"/>
</dbReference>
<dbReference type="InterPro" id="IPR018222">
    <property type="entry name" value="Nuclear_transport_factor_2_euk"/>
</dbReference>
<dbReference type="PANTHER" id="PTHR10662">
    <property type="entry name" value="NUCLEAR RNA EXPORT FACTOR"/>
    <property type="match status" value="1"/>
</dbReference>
<keyword evidence="6" id="KW-0509">mRNA transport</keyword>
<evidence type="ECO:0000256" key="7">
    <source>
        <dbReference type="ARBA" id="ARBA00022884"/>
    </source>
</evidence>
<dbReference type="Proteomes" id="UP001558652">
    <property type="component" value="Unassembled WGS sequence"/>
</dbReference>
<dbReference type="InterPro" id="IPR032710">
    <property type="entry name" value="NTF2-like_dom_sf"/>
</dbReference>
<dbReference type="GO" id="GO:0005635">
    <property type="term" value="C:nuclear envelope"/>
    <property type="evidence" value="ECO:0007669"/>
    <property type="project" value="UniProtKB-ARBA"/>
</dbReference>
<evidence type="ECO:0000259" key="9">
    <source>
        <dbReference type="PROSITE" id="PS50177"/>
    </source>
</evidence>
<keyword evidence="7" id="KW-0694">RNA-binding</keyword>
<protein>
    <recommendedName>
        <fullName evidence="13">Nuclear RNA export factor 2</fullName>
    </recommendedName>
</protein>
<dbReference type="InterPro" id="IPR001611">
    <property type="entry name" value="Leu-rich_rpt"/>
</dbReference>
<feature type="non-terminal residue" evidence="11">
    <location>
        <position position="1"/>
    </location>
</feature>
<dbReference type="FunFam" id="3.10.450.50:FF:000004">
    <property type="entry name" value="Nuclear RNA export factor 1"/>
    <property type="match status" value="1"/>
</dbReference>
<organism evidence="11 12">
    <name type="scientific">Ranatra chinensis</name>
    <dbReference type="NCBI Taxonomy" id="642074"/>
    <lineage>
        <taxon>Eukaryota</taxon>
        <taxon>Metazoa</taxon>
        <taxon>Ecdysozoa</taxon>
        <taxon>Arthropoda</taxon>
        <taxon>Hexapoda</taxon>
        <taxon>Insecta</taxon>
        <taxon>Pterygota</taxon>
        <taxon>Neoptera</taxon>
        <taxon>Paraneoptera</taxon>
        <taxon>Hemiptera</taxon>
        <taxon>Heteroptera</taxon>
        <taxon>Panheteroptera</taxon>
        <taxon>Nepomorpha</taxon>
        <taxon>Nepidae</taxon>
        <taxon>Ranatrinae</taxon>
        <taxon>Ranatra</taxon>
    </lineage>
</organism>
<dbReference type="GO" id="GO:0051028">
    <property type="term" value="P:mRNA transport"/>
    <property type="evidence" value="ECO:0007669"/>
    <property type="project" value="UniProtKB-KW"/>
</dbReference>
<keyword evidence="8" id="KW-0539">Nucleus</keyword>
<comment type="similarity">
    <text evidence="2">Belongs to the NXF family.</text>
</comment>
<dbReference type="SUPFAM" id="SSF52058">
    <property type="entry name" value="L domain-like"/>
    <property type="match status" value="1"/>
</dbReference>
<keyword evidence="5" id="KW-0677">Repeat</keyword>
<sequence>RFQIRNGQKYGKDHILKLLADYIKPIPLIPFGYKVSKDEATFIVDDHRTAEELSNADRRITISDGWKMSVNVRSFTPFIEIDDKLSTLIKNVMSSRYDMYNKSLNLSQFHADPALMAEGVFCPLNRPNVMIAVMGMIGGIVPDLTILDISENKINVTEHLKIMVDKIPSLKSLHIGANKLRDIKQLDCLKGLPLEEIILDGNSLCDKFTDRDMYIRAVRQRFPKVIKLDKVDLPPPILFDIEDEGKLPKSQASFMCDISGSELVRQFLQQYYQIYDSDSRQPLTQAYHDQAQFSMDVFNQQGENYSVGAYLHESRNLLRVIHIDKRMRLLKKGQQTVVDFLKTLPQTEHDPGSFTVDLVLFSPQIIEVCVCGVFREASKKNLTRSFNRVFIIVPVGSGCCIINEHLTILPATQEQIKVYIIPSMLPVYTKAFKTREVTPVCPIGSGLPEVIQPMAAPAGVLLDVATRQQMVTALSLKTEMNLMWSEKCLAETNWSFDQAVFAFSELHKQGKIPPEAFLK</sequence>
<dbReference type="InterPro" id="IPR057125">
    <property type="entry name" value="NXF1/2/3/5-like_LRR"/>
</dbReference>
<dbReference type="Pfam" id="PF03943">
    <property type="entry name" value="TAP_C"/>
    <property type="match status" value="1"/>
</dbReference>
<dbReference type="PROSITE" id="PS50177">
    <property type="entry name" value="NTF2_DOMAIN"/>
    <property type="match status" value="1"/>
</dbReference>
<evidence type="ECO:0000256" key="4">
    <source>
        <dbReference type="ARBA" id="ARBA00022614"/>
    </source>
</evidence>
<evidence type="ECO:0000256" key="8">
    <source>
        <dbReference type="ARBA" id="ARBA00023242"/>
    </source>
</evidence>
<dbReference type="Pfam" id="PF24048">
    <property type="entry name" value="LRR_NXF1-5"/>
    <property type="match status" value="1"/>
</dbReference>
<keyword evidence="4" id="KW-0433">Leucine-rich repeat</keyword>
<dbReference type="FunFam" id="1.10.8.10:FF:000018">
    <property type="entry name" value="Nuclear RNA export factor 1"/>
    <property type="match status" value="1"/>
</dbReference>
<dbReference type="GO" id="GO:0003723">
    <property type="term" value="F:RNA binding"/>
    <property type="evidence" value="ECO:0007669"/>
    <property type="project" value="UniProtKB-KW"/>
</dbReference>
<dbReference type="Gene3D" id="1.10.8.10">
    <property type="entry name" value="DNA helicase RuvA subunit, C-terminal domain"/>
    <property type="match status" value="1"/>
</dbReference>
<name>A0ABD0YL86_9HEMI</name>
<comment type="caution">
    <text evidence="11">The sequence shown here is derived from an EMBL/GenBank/DDBJ whole genome shotgun (WGS) entry which is preliminary data.</text>
</comment>
<evidence type="ECO:0000256" key="2">
    <source>
        <dbReference type="ARBA" id="ARBA00009285"/>
    </source>
</evidence>
<dbReference type="InterPro" id="IPR002075">
    <property type="entry name" value="NTF2_dom"/>
</dbReference>
<evidence type="ECO:0000256" key="6">
    <source>
        <dbReference type="ARBA" id="ARBA00022816"/>
    </source>
</evidence>